<reference evidence="3 4" key="1">
    <citation type="submission" date="2024-01" db="EMBL/GenBank/DDBJ databases">
        <title>Draft genome sequence of Gordonia sp. LSe1-13.</title>
        <authorList>
            <person name="Suphannarot A."/>
            <person name="Mingma R."/>
        </authorList>
    </citation>
    <scope>NUCLEOTIDE SEQUENCE [LARGE SCALE GENOMIC DNA]</scope>
    <source>
        <strain evidence="3 4">LSe1-13</strain>
    </source>
</reference>
<evidence type="ECO:0000256" key="2">
    <source>
        <dbReference type="SAM" id="Phobius"/>
    </source>
</evidence>
<gene>
    <name evidence="3" type="ORF">VZC37_13915</name>
</gene>
<feature type="compositionally biased region" description="Low complexity" evidence="1">
    <location>
        <begin position="407"/>
        <end position="426"/>
    </location>
</feature>
<proteinExistence type="predicted"/>
<dbReference type="Proteomes" id="UP001347146">
    <property type="component" value="Unassembled WGS sequence"/>
</dbReference>
<sequence length="485" mass="51969">MTDDATDGDRSVEATTDLDARTIDRVLLGDVAARQIAVGVPADLPFILIDVRVEGLRIGIVDPRLEAVVGERLITTIRPDVIDRLLADHLVRTGRVEEPATDEWTSELLELASRGRARLASSDATFIMGQQNVRFFRIAQRDLDEATAPLRGEITRLCDQAIAASADPVTSVVLDSGHHRWPGLSETLGDAVTLPVVAVAADRIVDERTRRHHEPVGEAMTEPVAVTEPGVPQADPVPVGSVVDAVHIETPVPEQVPQPNQSGDFPVAWVDAVITPTTDPIAVVRDDVYPLSDTTDTYAAPYEPLAPYLLDAPTTLDDPSPRTIADTGPVTVVQTGYNPREWALDPDHSPATAPTRETPVRQGPIRERRHVVIRAAIALGAACVIVGLAVVGVLAVTGDETSDRAEVPVAAETTTPAPTRAYADPADVVEAGLPAARYTPPPPPPPPTTADEPTRQQSQPRTRQQPRQRVIPNPIPGLPPIVLPF</sequence>
<feature type="compositionally biased region" description="Pro residues" evidence="1">
    <location>
        <begin position="439"/>
        <end position="448"/>
    </location>
</feature>
<keyword evidence="2" id="KW-1133">Transmembrane helix</keyword>
<feature type="compositionally biased region" description="Pro residues" evidence="1">
    <location>
        <begin position="473"/>
        <end position="485"/>
    </location>
</feature>
<dbReference type="EMBL" id="JAZDUF010000004">
    <property type="protein sequence ID" value="MEE3851438.1"/>
    <property type="molecule type" value="Genomic_DNA"/>
</dbReference>
<keyword evidence="2" id="KW-0472">Membrane</keyword>
<protein>
    <submittedName>
        <fullName evidence="3">Uncharacterized protein</fullName>
    </submittedName>
</protein>
<comment type="caution">
    <text evidence="3">The sequence shown here is derived from an EMBL/GenBank/DDBJ whole genome shotgun (WGS) entry which is preliminary data.</text>
</comment>
<name>A0ABU7MEY8_9ACTN</name>
<evidence type="ECO:0000313" key="3">
    <source>
        <dbReference type="EMBL" id="MEE3851438.1"/>
    </source>
</evidence>
<feature type="region of interest" description="Disordered" evidence="1">
    <location>
        <begin position="340"/>
        <end position="363"/>
    </location>
</feature>
<keyword evidence="4" id="KW-1185">Reference proteome</keyword>
<dbReference type="RefSeq" id="WP_330433181.1">
    <property type="nucleotide sequence ID" value="NZ_JAZDUF010000004.1"/>
</dbReference>
<evidence type="ECO:0000313" key="4">
    <source>
        <dbReference type="Proteomes" id="UP001347146"/>
    </source>
</evidence>
<accession>A0ABU7MEY8</accession>
<feature type="transmembrane region" description="Helical" evidence="2">
    <location>
        <begin position="371"/>
        <end position="396"/>
    </location>
</feature>
<keyword evidence="2" id="KW-0812">Transmembrane</keyword>
<evidence type="ECO:0000256" key="1">
    <source>
        <dbReference type="SAM" id="MobiDB-lite"/>
    </source>
</evidence>
<feature type="compositionally biased region" description="Low complexity" evidence="1">
    <location>
        <begin position="455"/>
        <end position="469"/>
    </location>
</feature>
<feature type="region of interest" description="Disordered" evidence="1">
    <location>
        <begin position="400"/>
        <end position="485"/>
    </location>
</feature>
<organism evidence="3 4">
    <name type="scientific">Gordonia sesuvii</name>
    <dbReference type="NCBI Taxonomy" id="3116777"/>
    <lineage>
        <taxon>Bacteria</taxon>
        <taxon>Bacillati</taxon>
        <taxon>Actinomycetota</taxon>
        <taxon>Actinomycetes</taxon>
        <taxon>Mycobacteriales</taxon>
        <taxon>Gordoniaceae</taxon>
        <taxon>Gordonia</taxon>
    </lineage>
</organism>